<dbReference type="EMBL" id="FXTP01000013">
    <property type="protein sequence ID" value="SMO86954.1"/>
    <property type="molecule type" value="Genomic_DNA"/>
</dbReference>
<name>A0A521ESS4_9BACT</name>
<protein>
    <recommendedName>
        <fullName evidence="3">N-acetylglutamate synthase</fullName>
    </recommendedName>
</protein>
<proteinExistence type="predicted"/>
<evidence type="ECO:0008006" key="3">
    <source>
        <dbReference type="Google" id="ProtNLM"/>
    </source>
</evidence>
<evidence type="ECO:0000313" key="1">
    <source>
        <dbReference type="EMBL" id="SMO86954.1"/>
    </source>
</evidence>
<accession>A0A521ESS4</accession>
<evidence type="ECO:0000313" key="2">
    <source>
        <dbReference type="Proteomes" id="UP000317557"/>
    </source>
</evidence>
<dbReference type="Proteomes" id="UP000317557">
    <property type="component" value="Unassembled WGS sequence"/>
</dbReference>
<keyword evidence="2" id="KW-1185">Reference proteome</keyword>
<dbReference type="InterPro" id="IPR058595">
    <property type="entry name" value="Avidin-like"/>
</dbReference>
<gene>
    <name evidence="1" type="ORF">SAMN06265219_113111</name>
</gene>
<dbReference type="Pfam" id="PF26421">
    <property type="entry name" value="Avidin_like"/>
    <property type="match status" value="1"/>
</dbReference>
<organism evidence="1 2">
    <name type="scientific">Gracilimonas mengyeensis</name>
    <dbReference type="NCBI Taxonomy" id="1302730"/>
    <lineage>
        <taxon>Bacteria</taxon>
        <taxon>Pseudomonadati</taxon>
        <taxon>Balneolota</taxon>
        <taxon>Balneolia</taxon>
        <taxon>Balneolales</taxon>
        <taxon>Balneolaceae</taxon>
        <taxon>Gracilimonas</taxon>
    </lineage>
</organism>
<dbReference type="AlphaFoldDB" id="A0A521ESS4"/>
<sequence length="126" mass="14171">MCNAITAISPMTTINYNNRKFRSVENTSNGDVSGETLFHYRQKGDAVWATYEGGNIHFGTLTAKVGADNHLEMRYSHVNTDGELKTGKCHSSPKLLPDGRLRLHEKWQWTGEDQSSGESIIEEVRE</sequence>
<reference evidence="1 2" key="1">
    <citation type="submission" date="2017-05" db="EMBL/GenBank/DDBJ databases">
        <authorList>
            <person name="Varghese N."/>
            <person name="Submissions S."/>
        </authorList>
    </citation>
    <scope>NUCLEOTIDE SEQUENCE [LARGE SCALE GENOMIC DNA]</scope>
    <source>
        <strain evidence="1 2">DSM 21985</strain>
    </source>
</reference>